<dbReference type="InterPro" id="IPR001437">
    <property type="entry name" value="Tscrpt_elong_fac_GreA/B_C"/>
</dbReference>
<dbReference type="InterPro" id="IPR018151">
    <property type="entry name" value="TF_GreA/GreB_CS"/>
</dbReference>
<evidence type="ECO:0000256" key="2">
    <source>
        <dbReference type="ARBA" id="ARBA00013729"/>
    </source>
</evidence>
<dbReference type="Gene3D" id="1.10.287.180">
    <property type="entry name" value="Transcription elongation factor, GreA/GreB, N-terminal domain"/>
    <property type="match status" value="1"/>
</dbReference>
<dbReference type="GO" id="GO:0032784">
    <property type="term" value="P:regulation of DNA-templated transcription elongation"/>
    <property type="evidence" value="ECO:0007669"/>
    <property type="project" value="UniProtKB-UniRule"/>
</dbReference>
<dbReference type="SUPFAM" id="SSF54534">
    <property type="entry name" value="FKBP-like"/>
    <property type="match status" value="1"/>
</dbReference>
<dbReference type="PIRSF" id="PIRSF006092">
    <property type="entry name" value="GreA_GreB"/>
    <property type="match status" value="1"/>
</dbReference>
<dbReference type="GO" id="GO:0003677">
    <property type="term" value="F:DNA binding"/>
    <property type="evidence" value="ECO:0007669"/>
    <property type="project" value="UniProtKB-UniRule"/>
</dbReference>
<dbReference type="GO" id="GO:0006354">
    <property type="term" value="P:DNA-templated transcription elongation"/>
    <property type="evidence" value="ECO:0007669"/>
    <property type="project" value="TreeGrafter"/>
</dbReference>
<dbReference type="EMBL" id="JADINE010000026">
    <property type="protein sequence ID" value="MBO8407201.1"/>
    <property type="molecule type" value="Genomic_DNA"/>
</dbReference>
<evidence type="ECO:0000259" key="11">
    <source>
        <dbReference type="Pfam" id="PF03449"/>
    </source>
</evidence>
<evidence type="ECO:0000259" key="10">
    <source>
        <dbReference type="Pfam" id="PF01272"/>
    </source>
</evidence>
<dbReference type="Pfam" id="PF01272">
    <property type="entry name" value="GreA_GreB"/>
    <property type="match status" value="1"/>
</dbReference>
<comment type="function">
    <text evidence="6 8 9">Necessary for efficient RNA polymerase transcription elongation past template-encoded arresting sites. The arresting sites in DNA have the property of trapping a certain fraction of elongating RNA polymerases that pass through, resulting in locked ternary complexes. Cleavage of the nascent transcript by cleavage factors such as GreA or GreB allows the resumption of elongation from the new 3'terminus. GreA releases sequences of 2 to 3 nucleotides.</text>
</comment>
<gene>
    <name evidence="8 12" type="primary">greA</name>
    <name evidence="12" type="ORF">IAC77_01925</name>
</gene>
<feature type="domain" description="Transcription elongation factor GreA/GreB N-terminal" evidence="11">
    <location>
        <begin position="5"/>
        <end position="74"/>
    </location>
</feature>
<comment type="similarity">
    <text evidence="1 8 9">Belongs to the GreA/GreB family.</text>
</comment>
<dbReference type="PROSITE" id="PS00829">
    <property type="entry name" value="GREAB_1"/>
    <property type="match status" value="1"/>
</dbReference>
<organism evidence="12 13">
    <name type="scientific">Candidatus Enterousia excrementavium</name>
    <dbReference type="NCBI Taxonomy" id="2840789"/>
    <lineage>
        <taxon>Bacteria</taxon>
        <taxon>Pseudomonadati</taxon>
        <taxon>Pseudomonadota</taxon>
        <taxon>Alphaproteobacteria</taxon>
        <taxon>Candidatus Enterousia</taxon>
    </lineage>
</organism>
<proteinExistence type="inferred from homology"/>
<dbReference type="NCBIfam" id="TIGR01462">
    <property type="entry name" value="greA"/>
    <property type="match status" value="1"/>
</dbReference>
<dbReference type="GO" id="GO:0003746">
    <property type="term" value="F:translation elongation factor activity"/>
    <property type="evidence" value="ECO:0007669"/>
    <property type="project" value="UniProtKB-KW"/>
</dbReference>
<evidence type="ECO:0000313" key="13">
    <source>
        <dbReference type="Proteomes" id="UP000721442"/>
    </source>
</evidence>
<dbReference type="AlphaFoldDB" id="A0A940DGG8"/>
<evidence type="ECO:0000256" key="6">
    <source>
        <dbReference type="ARBA" id="ARBA00024916"/>
    </source>
</evidence>
<reference evidence="12" key="1">
    <citation type="submission" date="2020-10" db="EMBL/GenBank/DDBJ databases">
        <authorList>
            <person name="Gilroy R."/>
        </authorList>
    </citation>
    <scope>NUCLEOTIDE SEQUENCE</scope>
    <source>
        <strain evidence="12">B1-16210</strain>
    </source>
</reference>
<keyword evidence="5 8" id="KW-0804">Transcription</keyword>
<keyword evidence="3 8" id="KW-0805">Transcription regulation</keyword>
<dbReference type="FunFam" id="1.10.287.180:FF:000001">
    <property type="entry name" value="Transcription elongation factor GreA"/>
    <property type="match status" value="1"/>
</dbReference>
<dbReference type="InterPro" id="IPR006359">
    <property type="entry name" value="Tscrpt_elong_fac_GreA"/>
</dbReference>
<dbReference type="SUPFAM" id="SSF46557">
    <property type="entry name" value="GreA transcript cleavage protein, N-terminal domain"/>
    <property type="match status" value="1"/>
</dbReference>
<dbReference type="HAMAP" id="MF_00105">
    <property type="entry name" value="GreA_GreB"/>
    <property type="match status" value="1"/>
</dbReference>
<name>A0A940DGG8_9PROT</name>
<keyword evidence="4 8" id="KW-0238">DNA-binding</keyword>
<dbReference type="InterPro" id="IPR028624">
    <property type="entry name" value="Tscrpt_elong_fac_GreA/B"/>
</dbReference>
<reference evidence="12" key="2">
    <citation type="journal article" date="2021" name="PeerJ">
        <title>Extensive microbial diversity within the chicken gut microbiome revealed by metagenomics and culture.</title>
        <authorList>
            <person name="Gilroy R."/>
            <person name="Ravi A."/>
            <person name="Getino M."/>
            <person name="Pursley I."/>
            <person name="Horton D.L."/>
            <person name="Alikhan N.F."/>
            <person name="Baker D."/>
            <person name="Gharbi K."/>
            <person name="Hall N."/>
            <person name="Watson M."/>
            <person name="Adriaenssens E.M."/>
            <person name="Foster-Nyarko E."/>
            <person name="Jarju S."/>
            <person name="Secka A."/>
            <person name="Antonio M."/>
            <person name="Oren A."/>
            <person name="Chaudhuri R.R."/>
            <person name="La Ragione R."/>
            <person name="Hildebrand F."/>
            <person name="Pallen M.J."/>
        </authorList>
    </citation>
    <scope>NUCLEOTIDE SEQUENCE</scope>
    <source>
        <strain evidence="12">B1-16210</strain>
    </source>
</reference>
<evidence type="ECO:0000256" key="1">
    <source>
        <dbReference type="ARBA" id="ARBA00008213"/>
    </source>
</evidence>
<dbReference type="InterPro" id="IPR036953">
    <property type="entry name" value="GreA/GreB_C_sf"/>
</dbReference>
<keyword evidence="12" id="KW-0251">Elongation factor</keyword>
<sequence>MEKKPISRAGFDGLVKELKDLKEVQRPEILKTVQWARSLGDLSENADYSAAKEKQRQIDKRIQFIEDFINNANIIDVDSLSGDRVVFGARVVAEDEDGNRMQCRILSDIEADGKQVISCTSPVGRAMIGRCVGDTCIVKLPSGEREYEILEVKFKE</sequence>
<dbReference type="InterPro" id="IPR023459">
    <property type="entry name" value="Tscrpt_elong_fac_GreA/B_fam"/>
</dbReference>
<dbReference type="GO" id="GO:0070063">
    <property type="term" value="F:RNA polymerase binding"/>
    <property type="evidence" value="ECO:0007669"/>
    <property type="project" value="InterPro"/>
</dbReference>
<evidence type="ECO:0000256" key="5">
    <source>
        <dbReference type="ARBA" id="ARBA00023163"/>
    </source>
</evidence>
<dbReference type="InterPro" id="IPR022691">
    <property type="entry name" value="Tscrpt_elong_fac_GreA/B_N"/>
</dbReference>
<evidence type="ECO:0000256" key="9">
    <source>
        <dbReference type="RuleBase" id="RU000556"/>
    </source>
</evidence>
<dbReference type="PROSITE" id="PS00830">
    <property type="entry name" value="GREAB_2"/>
    <property type="match status" value="1"/>
</dbReference>
<evidence type="ECO:0000256" key="7">
    <source>
        <dbReference type="ARBA" id="ARBA00030776"/>
    </source>
</evidence>
<dbReference type="InterPro" id="IPR036805">
    <property type="entry name" value="Tscrpt_elong_fac_GreA/B_N_sf"/>
</dbReference>
<evidence type="ECO:0000256" key="8">
    <source>
        <dbReference type="HAMAP-Rule" id="MF_00105"/>
    </source>
</evidence>
<evidence type="ECO:0000256" key="3">
    <source>
        <dbReference type="ARBA" id="ARBA00023015"/>
    </source>
</evidence>
<dbReference type="Proteomes" id="UP000721442">
    <property type="component" value="Unassembled WGS sequence"/>
</dbReference>
<dbReference type="PANTHER" id="PTHR30437">
    <property type="entry name" value="TRANSCRIPTION ELONGATION FACTOR GREA"/>
    <property type="match status" value="1"/>
</dbReference>
<dbReference type="Pfam" id="PF03449">
    <property type="entry name" value="GreA_GreB_N"/>
    <property type="match status" value="1"/>
</dbReference>
<comment type="caution">
    <text evidence="12">The sequence shown here is derived from an EMBL/GenBank/DDBJ whole genome shotgun (WGS) entry which is preliminary data.</text>
</comment>
<keyword evidence="12" id="KW-0648">Protein biosynthesis</keyword>
<dbReference type="Gene3D" id="3.10.50.30">
    <property type="entry name" value="Transcription elongation factor, GreA/GreB, C-terminal domain"/>
    <property type="match status" value="1"/>
</dbReference>
<evidence type="ECO:0000256" key="4">
    <source>
        <dbReference type="ARBA" id="ARBA00023125"/>
    </source>
</evidence>
<dbReference type="PANTHER" id="PTHR30437:SF4">
    <property type="entry name" value="TRANSCRIPTION ELONGATION FACTOR GREA"/>
    <property type="match status" value="1"/>
</dbReference>
<protein>
    <recommendedName>
        <fullName evidence="2 8">Transcription elongation factor GreA</fullName>
    </recommendedName>
    <alternativeName>
        <fullName evidence="7 8">Transcript cleavage factor GreA</fullName>
    </alternativeName>
</protein>
<feature type="domain" description="Transcription elongation factor GreA/GreB C-terminal" evidence="10">
    <location>
        <begin position="82"/>
        <end position="153"/>
    </location>
</feature>
<evidence type="ECO:0000313" key="12">
    <source>
        <dbReference type="EMBL" id="MBO8407201.1"/>
    </source>
</evidence>
<dbReference type="NCBIfam" id="NF001261">
    <property type="entry name" value="PRK00226.1-2"/>
    <property type="match status" value="1"/>
</dbReference>
<accession>A0A940DGG8</accession>